<accession>A0A9E2W507</accession>
<dbReference type="RefSeq" id="WP_217794634.1">
    <property type="nucleotide sequence ID" value="NZ_JAHSPG010000018.1"/>
</dbReference>
<evidence type="ECO:0000313" key="1">
    <source>
        <dbReference type="EMBL" id="MBV4360345.1"/>
    </source>
</evidence>
<reference evidence="1" key="1">
    <citation type="submission" date="2021-06" db="EMBL/GenBank/DDBJ databases">
        <authorList>
            <person name="Huq M.A."/>
        </authorList>
    </citation>
    <scope>NUCLEOTIDE SEQUENCE</scope>
    <source>
        <strain evidence="1">MAH-26</strain>
    </source>
</reference>
<dbReference type="Proteomes" id="UP000812270">
    <property type="component" value="Unassembled WGS sequence"/>
</dbReference>
<proteinExistence type="predicted"/>
<evidence type="ECO:0000313" key="2">
    <source>
        <dbReference type="Proteomes" id="UP000812270"/>
    </source>
</evidence>
<keyword evidence="2" id="KW-1185">Reference proteome</keyword>
<gene>
    <name evidence="1" type="ORF">KTO63_24485</name>
</gene>
<protein>
    <submittedName>
        <fullName evidence="1">Uncharacterized protein</fullName>
    </submittedName>
</protein>
<name>A0A9E2W507_9BACT</name>
<organism evidence="1 2">
    <name type="scientific">Pinibacter aurantiacus</name>
    <dbReference type="NCBI Taxonomy" id="2851599"/>
    <lineage>
        <taxon>Bacteria</taxon>
        <taxon>Pseudomonadati</taxon>
        <taxon>Bacteroidota</taxon>
        <taxon>Chitinophagia</taxon>
        <taxon>Chitinophagales</taxon>
        <taxon>Chitinophagaceae</taxon>
        <taxon>Pinibacter</taxon>
    </lineage>
</organism>
<comment type="caution">
    <text evidence="1">The sequence shown here is derived from an EMBL/GenBank/DDBJ whole genome shotgun (WGS) entry which is preliminary data.</text>
</comment>
<dbReference type="AlphaFoldDB" id="A0A9E2W507"/>
<dbReference type="EMBL" id="JAHSPG010000018">
    <property type="protein sequence ID" value="MBV4360345.1"/>
    <property type="molecule type" value="Genomic_DNA"/>
</dbReference>
<sequence>MNEKMKLFLQHFVQLIKERTDELTPISSAPNDFEAGKSMAYHEVADYIVECCRIFDVSFSDLSIRDLDPNKLL</sequence>